<protein>
    <submittedName>
        <fullName evidence="3">DNA-binding protein, putative</fullName>
    </submittedName>
</protein>
<dbReference type="SUPFAM" id="SSF141371">
    <property type="entry name" value="PilZ domain-like"/>
    <property type="match status" value="1"/>
</dbReference>
<dbReference type="PANTHER" id="PTHR46797:SF1">
    <property type="entry name" value="METHYLPHOSPHONATE SYNTHASE"/>
    <property type="match status" value="1"/>
</dbReference>
<dbReference type="AlphaFoldDB" id="Q2N7L0"/>
<evidence type="ECO:0000313" key="3">
    <source>
        <dbReference type="EMBL" id="ABC64331.1"/>
    </source>
</evidence>
<dbReference type="GO" id="GO:0003677">
    <property type="term" value="F:DNA binding"/>
    <property type="evidence" value="ECO:0007669"/>
    <property type="project" value="UniProtKB-KW"/>
</dbReference>
<dbReference type="STRING" id="314225.ELI_11195"/>
<reference evidence="4" key="1">
    <citation type="journal article" date="2009" name="J. Bacteriol.">
        <title>Complete genome sequence of Erythrobacter litoralis HTCC2594.</title>
        <authorList>
            <person name="Oh H.M."/>
            <person name="Giovannoni S.J."/>
            <person name="Ferriera S."/>
            <person name="Johnson J."/>
            <person name="Cho J.C."/>
        </authorList>
    </citation>
    <scope>NUCLEOTIDE SEQUENCE [LARGE SCALE GENOMIC DNA]</scope>
    <source>
        <strain evidence="4">HTCC2594</strain>
    </source>
</reference>
<dbReference type="eggNOG" id="COG1396">
    <property type="taxonomic scope" value="Bacteria"/>
</dbReference>
<keyword evidence="4" id="KW-1185">Reference proteome</keyword>
<dbReference type="SMART" id="SM00530">
    <property type="entry name" value="HTH_XRE"/>
    <property type="match status" value="1"/>
</dbReference>
<dbReference type="Proteomes" id="UP000008808">
    <property type="component" value="Chromosome"/>
</dbReference>
<organism evidence="3 4">
    <name type="scientific">Erythrobacter litoralis (strain HTCC2594)</name>
    <dbReference type="NCBI Taxonomy" id="314225"/>
    <lineage>
        <taxon>Bacteria</taxon>
        <taxon>Pseudomonadati</taxon>
        <taxon>Pseudomonadota</taxon>
        <taxon>Alphaproteobacteria</taxon>
        <taxon>Sphingomonadales</taxon>
        <taxon>Erythrobacteraceae</taxon>
        <taxon>Erythrobacter/Porphyrobacter group</taxon>
        <taxon>Erythrobacter</taxon>
    </lineage>
</organism>
<dbReference type="InterPro" id="IPR009875">
    <property type="entry name" value="PilZ_domain"/>
</dbReference>
<keyword evidence="1 3" id="KW-0238">DNA-binding</keyword>
<dbReference type="Pfam" id="PF07238">
    <property type="entry name" value="PilZ"/>
    <property type="match status" value="1"/>
</dbReference>
<evidence type="ECO:0000313" key="4">
    <source>
        <dbReference type="Proteomes" id="UP000008808"/>
    </source>
</evidence>
<dbReference type="KEGG" id="eli:ELI_11195"/>
<dbReference type="SUPFAM" id="SSF47413">
    <property type="entry name" value="lambda repressor-like DNA-binding domains"/>
    <property type="match status" value="1"/>
</dbReference>
<sequence>MAIPGVIDDNASEEAGRNEPRRFVRLLTEGIRTGGETASLRLHNISVGGLMIESPVDFEVGEELAIDLPDVGPTDAKIVWRSETLYGARFVEPLPQKALSAAKLKSAIAQPDAAILPPGIDRASLGKRLATMRQERGLTLAQVAEELGVSKPTVWAWEHDRSQPVASRISAIAEVLGVSEIELATGRDTSQAEHAIAETREMIAKAYGCTPQQVRISIDL</sequence>
<dbReference type="InterPro" id="IPR010982">
    <property type="entry name" value="Lambda_DNA-bd_dom_sf"/>
</dbReference>
<dbReference type="HOGENOM" id="CLU_1223721_0_0_5"/>
<dbReference type="RefSeq" id="WP_011415154.1">
    <property type="nucleotide sequence ID" value="NC_007722.1"/>
</dbReference>
<dbReference type="InterPro" id="IPR001387">
    <property type="entry name" value="Cro/C1-type_HTH"/>
</dbReference>
<dbReference type="InterPro" id="IPR050807">
    <property type="entry name" value="TransReg_Diox_bact_type"/>
</dbReference>
<evidence type="ECO:0000256" key="1">
    <source>
        <dbReference type="ARBA" id="ARBA00023125"/>
    </source>
</evidence>
<dbReference type="PANTHER" id="PTHR46797">
    <property type="entry name" value="HTH-TYPE TRANSCRIPTIONAL REGULATOR"/>
    <property type="match status" value="1"/>
</dbReference>
<dbReference type="Gene3D" id="1.10.260.40">
    <property type="entry name" value="lambda repressor-like DNA-binding domains"/>
    <property type="match status" value="1"/>
</dbReference>
<feature type="domain" description="HTH cro/C1-type" evidence="2">
    <location>
        <begin position="129"/>
        <end position="183"/>
    </location>
</feature>
<accession>Q2N7L0</accession>
<gene>
    <name evidence="3" type="ordered locus">ELI_11195</name>
</gene>
<evidence type="ECO:0000259" key="2">
    <source>
        <dbReference type="PROSITE" id="PS50943"/>
    </source>
</evidence>
<name>Q2N7L0_ERYLH</name>
<dbReference type="EMBL" id="CP000157">
    <property type="protein sequence ID" value="ABC64331.1"/>
    <property type="molecule type" value="Genomic_DNA"/>
</dbReference>
<dbReference type="Pfam" id="PF13560">
    <property type="entry name" value="HTH_31"/>
    <property type="match status" value="1"/>
</dbReference>
<proteinExistence type="predicted"/>
<dbReference type="GO" id="GO:0035438">
    <property type="term" value="F:cyclic-di-GMP binding"/>
    <property type="evidence" value="ECO:0007669"/>
    <property type="project" value="InterPro"/>
</dbReference>
<dbReference type="PROSITE" id="PS50943">
    <property type="entry name" value="HTH_CROC1"/>
    <property type="match status" value="1"/>
</dbReference>
<dbReference type="GO" id="GO:0003700">
    <property type="term" value="F:DNA-binding transcription factor activity"/>
    <property type="evidence" value="ECO:0007669"/>
    <property type="project" value="TreeGrafter"/>
</dbReference>
<dbReference type="GO" id="GO:0005829">
    <property type="term" value="C:cytosol"/>
    <property type="evidence" value="ECO:0007669"/>
    <property type="project" value="TreeGrafter"/>
</dbReference>
<dbReference type="CDD" id="cd00093">
    <property type="entry name" value="HTH_XRE"/>
    <property type="match status" value="1"/>
</dbReference>